<dbReference type="CDD" id="cd04842">
    <property type="entry name" value="Peptidases_S8_Kp43_protease"/>
    <property type="match status" value="1"/>
</dbReference>
<evidence type="ECO:0000256" key="2">
    <source>
        <dbReference type="ARBA" id="ARBA00022670"/>
    </source>
</evidence>
<evidence type="ECO:0000256" key="3">
    <source>
        <dbReference type="ARBA" id="ARBA00022801"/>
    </source>
</evidence>
<dbReference type="InterPro" id="IPR036278">
    <property type="entry name" value="Sialidase_sf"/>
</dbReference>
<dbReference type="InterPro" id="IPR023828">
    <property type="entry name" value="Peptidase_S8_Ser-AS"/>
</dbReference>
<feature type="active site" description="Charge relay system" evidence="5">
    <location>
        <position position="444"/>
    </location>
</feature>
<dbReference type="InterPro" id="IPR000209">
    <property type="entry name" value="Peptidase_S8/S53_dom"/>
</dbReference>
<gene>
    <name evidence="8" type="ORF">GCM10023186_44280</name>
</gene>
<dbReference type="Gene3D" id="2.60.120.200">
    <property type="match status" value="1"/>
</dbReference>
<dbReference type="Gene3D" id="3.40.50.200">
    <property type="entry name" value="Peptidase S8/S53 domain"/>
    <property type="match status" value="1"/>
</dbReference>
<dbReference type="PANTHER" id="PTHR43806">
    <property type="entry name" value="PEPTIDASE S8"/>
    <property type="match status" value="1"/>
</dbReference>
<dbReference type="InterPro" id="IPR013783">
    <property type="entry name" value="Ig-like_fold"/>
</dbReference>
<keyword evidence="9" id="KW-1185">Reference proteome</keyword>
<reference evidence="9" key="1">
    <citation type="journal article" date="2019" name="Int. J. Syst. Evol. Microbiol.">
        <title>The Global Catalogue of Microorganisms (GCM) 10K type strain sequencing project: providing services to taxonomists for standard genome sequencing and annotation.</title>
        <authorList>
            <consortium name="The Broad Institute Genomics Platform"/>
            <consortium name="The Broad Institute Genome Sequencing Center for Infectious Disease"/>
            <person name="Wu L."/>
            <person name="Ma J."/>
        </authorList>
    </citation>
    <scope>NUCLEOTIDE SEQUENCE [LARGE SCALE GENOMIC DNA]</scope>
    <source>
        <strain evidence="9">JCM 17924</strain>
    </source>
</reference>
<dbReference type="SUPFAM" id="SSF50939">
    <property type="entry name" value="Sialidases"/>
    <property type="match status" value="1"/>
</dbReference>
<dbReference type="Gene3D" id="2.60.120.380">
    <property type="match status" value="1"/>
</dbReference>
<dbReference type="PROSITE" id="PS51892">
    <property type="entry name" value="SUBTILASE"/>
    <property type="match status" value="1"/>
</dbReference>
<dbReference type="InterPro" id="IPR008979">
    <property type="entry name" value="Galactose-bd-like_sf"/>
</dbReference>
<dbReference type="InterPro" id="IPR000601">
    <property type="entry name" value="PKD_dom"/>
</dbReference>
<dbReference type="Pfam" id="PF00082">
    <property type="entry name" value="Peptidase_S8"/>
    <property type="match status" value="1"/>
</dbReference>
<dbReference type="RefSeq" id="WP_345227841.1">
    <property type="nucleotide sequence ID" value="NZ_BAABHA010000015.1"/>
</dbReference>
<evidence type="ECO:0000256" key="5">
    <source>
        <dbReference type="PROSITE-ProRule" id="PRU01240"/>
    </source>
</evidence>
<dbReference type="Proteomes" id="UP001500454">
    <property type="component" value="Unassembled WGS sequence"/>
</dbReference>
<dbReference type="SMART" id="SM00089">
    <property type="entry name" value="PKD"/>
    <property type="match status" value="1"/>
</dbReference>
<dbReference type="SUPFAM" id="SSF49785">
    <property type="entry name" value="Galactose-binding domain-like"/>
    <property type="match status" value="1"/>
</dbReference>
<dbReference type="NCBIfam" id="TIGR04183">
    <property type="entry name" value="Por_Secre_tail"/>
    <property type="match status" value="1"/>
</dbReference>
<dbReference type="Gene3D" id="2.60.40.10">
    <property type="entry name" value="Immunoglobulins"/>
    <property type="match status" value="2"/>
</dbReference>
<dbReference type="EMBL" id="BAABHA010000015">
    <property type="protein sequence ID" value="GAA4393085.1"/>
    <property type="molecule type" value="Genomic_DNA"/>
</dbReference>
<feature type="chain" id="PRO_5045559162" description="PKD domain-containing protein" evidence="6">
    <location>
        <begin position="23"/>
        <end position="1277"/>
    </location>
</feature>
<evidence type="ECO:0000313" key="9">
    <source>
        <dbReference type="Proteomes" id="UP001500454"/>
    </source>
</evidence>
<sequence>MKQLYFLAFLLLGALAGPAAHAQTRPVPQLRLASGTVTPAANFATWSMQAAARPAAREVWANRYYRLLQFDALPTESQKAELARLGVQLLQYLPDNAWVSTLPVGLNPRTLRGFGIRSVLPVEPRWKLAGEMAEGVTPAHALRGGGLVEVVVQHHSSITQAEAARQLILAGYRITARNEFSAQLTLVCPATAPLAIAALPWVASLEYVPAPAVPENQRARTDHRANVLSTDYGAGRKYDGTGVNIAHGDDGAIGPHIDYQGRFDQSSSGPDRGTHGDHVAGIIMGAGNLNPRQRGQATGAFNYYYDYPNNINSITSHYTTRNIRVTSSSYGQTCNAGYTSDARSMDQQTRQMPLLLHVFSAGNSGATTCGYGASGAGWGTITGGLKAGKNVITVGNVDHTDVLSGSSSRGPVKDGRIKPEICAVGSNVTSTINPNTYDVFSGTSMACPGVSGVLAQLIQAYRSLNAGAEAPGALLKASLMNTAEDLGTAGPDFRFGYGRMNALRAVRVLEDRTYLTNTITQGQALTHTITVPAGKKQLRVMLYWHDYEGAANAAVPLVNNLDFTLTAPGNVTYQPWVLNPAPTAVAEAAVRGTDNLNNSEQVTLNDPAAGTYTFTVNGTAVPQGPQSYYITYSYIEDGVELTHPIGGEAFVPAETEVIRWDAATNGTGTFSLDYSTNGGSTWTAITTGLSATTRHYNWTVPSVASGQVRVRVTRGAASNQSAANFTIAGVPTGIQFTSLCSNSTTLQWTAVSGATSYEVLRLGTKYMDVAATVTGTSAQVPATAGTEEWYSVRALGANGLRGQRAVAVRRAAVVATTCGPPVAFFTSNTLKACTNIPLTLIDQSAGAPITAWNWSVSPSTGVSFVEATTAASASPRVQFSQPGTYSVSLSITNALGSNTLTHNALITVTRGAFMPVVENFAAFPPAGWEVRNPAGITWQHRVGVMGPTGSVTAAAWVNNYDYDNAGAEDYLLTKPVDLRSRSLPKLEFWVSYAQYNAQYSDALRVDISTDCGQTFQPAGYLKAGAALATATATTASYTPTLASQWRKETLDLTPFTAGTAGREAILRFTNITAYGNNLYLADARVTGTGPLPVTLAALSGQWRPDDVRLRWATANEKDAASFDVERSSDGQQWKVVGNVRAAGNSSSRREYAWTDADANYLGTNQLYYQLRQLDEDGTAHLSPVVTVYRDATTDQQPYLAAYPVPFTNALNVEVALPTAGTATLVLVDALGREVRRQELPAATGLQQVQVPVTLLPAGVYTLRLQSASGARQLRVIK</sequence>
<dbReference type="InterPro" id="IPR050131">
    <property type="entry name" value="Peptidase_S8_subtilisin-like"/>
</dbReference>
<dbReference type="PRINTS" id="PR00723">
    <property type="entry name" value="SUBTILISIN"/>
</dbReference>
<dbReference type="SUPFAM" id="SSF52743">
    <property type="entry name" value="Subtilisin-like"/>
    <property type="match status" value="1"/>
</dbReference>
<name>A0ABP8JM73_9BACT</name>
<dbReference type="InterPro" id="IPR022409">
    <property type="entry name" value="PKD/Chitinase_dom"/>
</dbReference>
<organism evidence="8 9">
    <name type="scientific">Hymenobacter koreensis</name>
    <dbReference type="NCBI Taxonomy" id="1084523"/>
    <lineage>
        <taxon>Bacteria</taxon>
        <taxon>Pseudomonadati</taxon>
        <taxon>Bacteroidota</taxon>
        <taxon>Cytophagia</taxon>
        <taxon>Cytophagales</taxon>
        <taxon>Hymenobacteraceae</taxon>
        <taxon>Hymenobacter</taxon>
    </lineage>
</organism>
<evidence type="ECO:0000256" key="1">
    <source>
        <dbReference type="ARBA" id="ARBA00011073"/>
    </source>
</evidence>
<dbReference type="InterPro" id="IPR036852">
    <property type="entry name" value="Peptidase_S8/S53_dom_sf"/>
</dbReference>
<evidence type="ECO:0000256" key="4">
    <source>
        <dbReference type="ARBA" id="ARBA00022825"/>
    </source>
</evidence>
<feature type="domain" description="PKD" evidence="7">
    <location>
        <begin position="821"/>
        <end position="913"/>
    </location>
</feature>
<protein>
    <recommendedName>
        <fullName evidence="7">PKD domain-containing protein</fullName>
    </recommendedName>
</protein>
<evidence type="ECO:0000313" key="8">
    <source>
        <dbReference type="EMBL" id="GAA4393085.1"/>
    </source>
</evidence>
<dbReference type="PANTHER" id="PTHR43806:SF11">
    <property type="entry name" value="CEREVISIN-RELATED"/>
    <property type="match status" value="1"/>
</dbReference>
<evidence type="ECO:0000259" key="7">
    <source>
        <dbReference type="PROSITE" id="PS50093"/>
    </source>
</evidence>
<accession>A0ABP8JM73</accession>
<dbReference type="InterPro" id="IPR026444">
    <property type="entry name" value="Secre_tail"/>
</dbReference>
<comment type="caution">
    <text evidence="8">The sequence shown here is derived from an EMBL/GenBank/DDBJ whole genome shotgun (WGS) entry which is preliminary data.</text>
</comment>
<feature type="active site" description="Charge relay system" evidence="5">
    <location>
        <position position="249"/>
    </location>
</feature>
<proteinExistence type="inferred from homology"/>
<comment type="similarity">
    <text evidence="1 5">Belongs to the peptidase S8 family.</text>
</comment>
<evidence type="ECO:0000256" key="6">
    <source>
        <dbReference type="SAM" id="SignalP"/>
    </source>
</evidence>
<dbReference type="PROSITE" id="PS50093">
    <property type="entry name" value="PKD"/>
    <property type="match status" value="1"/>
</dbReference>
<feature type="active site" description="Charge relay system" evidence="5">
    <location>
        <position position="275"/>
    </location>
</feature>
<keyword evidence="2 5" id="KW-0645">Protease</keyword>
<feature type="signal peptide" evidence="6">
    <location>
        <begin position="1"/>
        <end position="22"/>
    </location>
</feature>
<keyword evidence="3 5" id="KW-0378">Hydrolase</keyword>
<dbReference type="InterPro" id="IPR015500">
    <property type="entry name" value="Peptidase_S8_subtilisin-rel"/>
</dbReference>
<dbReference type="SUPFAM" id="SSF49299">
    <property type="entry name" value="PKD domain"/>
    <property type="match status" value="1"/>
</dbReference>
<dbReference type="InterPro" id="IPR034058">
    <property type="entry name" value="TagA/B/C/D_pept_dom"/>
</dbReference>
<dbReference type="InterPro" id="IPR035986">
    <property type="entry name" value="PKD_dom_sf"/>
</dbReference>
<keyword evidence="4 5" id="KW-0720">Serine protease</keyword>
<keyword evidence="6" id="KW-0732">Signal</keyword>
<dbReference type="PROSITE" id="PS00138">
    <property type="entry name" value="SUBTILASE_SER"/>
    <property type="match status" value="1"/>
</dbReference>
<dbReference type="NCBIfam" id="NF038128">
    <property type="entry name" value="choice_anch_J"/>
    <property type="match status" value="1"/>
</dbReference>